<dbReference type="EMBL" id="SMMG02000011">
    <property type="protein sequence ID" value="KAA3457526.1"/>
    <property type="molecule type" value="Genomic_DNA"/>
</dbReference>
<protein>
    <submittedName>
        <fullName evidence="3">G-protein coupled receptor</fullName>
    </submittedName>
</protein>
<dbReference type="AlphaFoldDB" id="A0A5B6UL18"/>
<keyword evidence="3" id="KW-0675">Receptor</keyword>
<dbReference type="OrthoDB" id="1848995at2759"/>
<gene>
    <name evidence="3" type="ORF">EPI10_004196</name>
</gene>
<proteinExistence type="predicted"/>
<reference evidence="4" key="1">
    <citation type="journal article" date="2019" name="Plant Biotechnol. J.">
        <title>Genome sequencing of the Australian wild diploid species Gossypium australe highlights disease resistance and delayed gland morphogenesis.</title>
        <authorList>
            <person name="Cai Y."/>
            <person name="Cai X."/>
            <person name="Wang Q."/>
            <person name="Wang P."/>
            <person name="Zhang Y."/>
            <person name="Cai C."/>
            <person name="Xu Y."/>
            <person name="Wang K."/>
            <person name="Zhou Z."/>
            <person name="Wang C."/>
            <person name="Geng S."/>
            <person name="Li B."/>
            <person name="Dong Q."/>
            <person name="Hou Y."/>
            <person name="Wang H."/>
            <person name="Ai P."/>
            <person name="Liu Z."/>
            <person name="Yi F."/>
            <person name="Sun M."/>
            <person name="An G."/>
            <person name="Cheng J."/>
            <person name="Zhang Y."/>
            <person name="Shi Q."/>
            <person name="Xie Y."/>
            <person name="Shi X."/>
            <person name="Chang Y."/>
            <person name="Huang F."/>
            <person name="Chen Y."/>
            <person name="Hong S."/>
            <person name="Mi L."/>
            <person name="Sun Q."/>
            <person name="Zhang L."/>
            <person name="Zhou B."/>
            <person name="Peng R."/>
            <person name="Zhang X."/>
            <person name="Liu F."/>
        </authorList>
    </citation>
    <scope>NUCLEOTIDE SEQUENCE [LARGE SCALE GENOMIC DNA]</scope>
    <source>
        <strain evidence="4">cv. PA1801</strain>
    </source>
</reference>
<evidence type="ECO:0000313" key="3">
    <source>
        <dbReference type="EMBL" id="KAA3457526.1"/>
    </source>
</evidence>
<keyword evidence="2" id="KW-0732">Signal</keyword>
<keyword evidence="4" id="KW-1185">Reference proteome</keyword>
<name>A0A5B6UL18_9ROSI</name>
<evidence type="ECO:0000313" key="4">
    <source>
        <dbReference type="Proteomes" id="UP000325315"/>
    </source>
</evidence>
<evidence type="ECO:0000256" key="1">
    <source>
        <dbReference type="SAM" id="MobiDB-lite"/>
    </source>
</evidence>
<sequence>MFSLKLLIRVIGSVVLLCTRGREYYVFVFLLIQDTDVVVRFCKDVESRSQTGYVDFGRYDKFNYFVAGSGHVDLVQEFYNGDLLNCEHTFDKMGRTAQVNIICGKCLNGQCKGANMDAYAMSLMNPLAGTYLNFEIFIFLRAIVELAIPCENPGPRVFEGFTVGFHPRSWEIVHNGLTQLGFEKSHPDFSFSTEQPHVTLYLTAIASQSNLVKKPRVKVFPENGLEVKLSGTAATGNPPTTLSPSTLLLDWRCVKACGTPYEVKITIPVEGYESIEFVLTKMCGKLPDFVFFNASFYQLLFFWNPFEYLSDSTQNQEEDATRGWAIFGIISCMYINDFINSILLWRVYLQDTNGKPGELLRLYLFLHGIDALPGMTVLSACLETVSGAGQGYSRVEEVNTGFTNEVSWERPSSGTQGTWTPSLNESKYGSM</sequence>
<organism evidence="3 4">
    <name type="scientific">Gossypium australe</name>
    <dbReference type="NCBI Taxonomy" id="47621"/>
    <lineage>
        <taxon>Eukaryota</taxon>
        <taxon>Viridiplantae</taxon>
        <taxon>Streptophyta</taxon>
        <taxon>Embryophyta</taxon>
        <taxon>Tracheophyta</taxon>
        <taxon>Spermatophyta</taxon>
        <taxon>Magnoliopsida</taxon>
        <taxon>eudicotyledons</taxon>
        <taxon>Gunneridae</taxon>
        <taxon>Pentapetalae</taxon>
        <taxon>rosids</taxon>
        <taxon>malvids</taxon>
        <taxon>Malvales</taxon>
        <taxon>Malvaceae</taxon>
        <taxon>Malvoideae</taxon>
        <taxon>Gossypium</taxon>
    </lineage>
</organism>
<feature type="chain" id="PRO_5022859156" evidence="2">
    <location>
        <begin position="22"/>
        <end position="431"/>
    </location>
</feature>
<accession>A0A5B6UL18</accession>
<dbReference type="Proteomes" id="UP000325315">
    <property type="component" value="Unassembled WGS sequence"/>
</dbReference>
<feature type="signal peptide" evidence="2">
    <location>
        <begin position="1"/>
        <end position="21"/>
    </location>
</feature>
<dbReference type="PANTHER" id="PTHR35752">
    <property type="entry name" value="G-PROTEIN COUPLED RECEPTOR"/>
    <property type="match status" value="1"/>
</dbReference>
<comment type="caution">
    <text evidence="3">The sequence shown here is derived from an EMBL/GenBank/DDBJ whole genome shotgun (WGS) entry which is preliminary data.</text>
</comment>
<evidence type="ECO:0000256" key="2">
    <source>
        <dbReference type="SAM" id="SignalP"/>
    </source>
</evidence>
<dbReference type="PANTHER" id="PTHR35752:SF1">
    <property type="entry name" value="G-PROTEIN COUPLED RECEPTOR"/>
    <property type="match status" value="1"/>
</dbReference>
<feature type="region of interest" description="Disordered" evidence="1">
    <location>
        <begin position="407"/>
        <end position="431"/>
    </location>
</feature>